<dbReference type="InterPro" id="IPR023476">
    <property type="entry name" value="Pep_tRNA_hydro_II_dom_sf"/>
</dbReference>
<dbReference type="InterPro" id="IPR018988">
    <property type="entry name" value="DUF2000"/>
</dbReference>
<sequence>MQRTYKTMSWAGRQSRTMNDEAPTTPTAPIAPTAPSAPLRFDTKIAVLLREDLETWQRLNVTAFLVSGLGTALPEVIGEPYEDADGVGYLSMFRQPVLVFEGTKETLTAAHARVLSRSLPRAVFTSDLFATGNDRDNRAAVRAVPTAGLDVVGLAVYGPRNAVDKVLKGARMHP</sequence>
<feature type="compositionally biased region" description="Low complexity" evidence="1">
    <location>
        <begin position="22"/>
        <end position="35"/>
    </location>
</feature>
<dbReference type="Proteomes" id="UP000502665">
    <property type="component" value="Chromosome"/>
</dbReference>
<dbReference type="SUPFAM" id="SSF102462">
    <property type="entry name" value="Peptidyl-tRNA hydrolase II"/>
    <property type="match status" value="1"/>
</dbReference>
<dbReference type="AlphaFoldDB" id="A0A6M4WPH8"/>
<proteinExistence type="predicted"/>
<dbReference type="EMBL" id="CP049838">
    <property type="protein sequence ID" value="QJT02520.1"/>
    <property type="molecule type" value="Genomic_DNA"/>
</dbReference>
<dbReference type="Gene3D" id="3.40.1490.10">
    <property type="entry name" value="Bit1"/>
    <property type="match status" value="1"/>
</dbReference>
<feature type="region of interest" description="Disordered" evidence="1">
    <location>
        <begin position="1"/>
        <end position="35"/>
    </location>
</feature>
<protein>
    <submittedName>
        <fullName evidence="2">DUF2000 domain-containing protein</fullName>
    </submittedName>
</protein>
<gene>
    <name evidence="2" type="ORF">G9272_21200</name>
</gene>
<evidence type="ECO:0000313" key="3">
    <source>
        <dbReference type="Proteomes" id="UP000502665"/>
    </source>
</evidence>
<evidence type="ECO:0000256" key="1">
    <source>
        <dbReference type="SAM" id="MobiDB-lite"/>
    </source>
</evidence>
<feature type="compositionally biased region" description="Polar residues" evidence="1">
    <location>
        <begin position="1"/>
        <end position="17"/>
    </location>
</feature>
<organism evidence="2 3">
    <name type="scientific">Streptomyces asoensis</name>
    <dbReference type="NCBI Taxonomy" id="249586"/>
    <lineage>
        <taxon>Bacteria</taxon>
        <taxon>Bacillati</taxon>
        <taxon>Actinomycetota</taxon>
        <taxon>Actinomycetes</taxon>
        <taxon>Kitasatosporales</taxon>
        <taxon>Streptomycetaceae</taxon>
        <taxon>Streptomyces</taxon>
    </lineage>
</organism>
<evidence type="ECO:0000313" key="2">
    <source>
        <dbReference type="EMBL" id="QJT02520.1"/>
    </source>
</evidence>
<accession>A0A6M4WPH8</accession>
<reference evidence="2" key="1">
    <citation type="submission" date="2020-03" db="EMBL/GenBank/DDBJ databases">
        <title>Molecular networking-based the target discovery of potent antiproliferative macrolactams: 5/6/7/16 polycyclic ansamycins and glycosylated trienomycin from Streptomyces cacaoi subsp. asoensis.</title>
        <authorList>
            <person name="Liu L.-L."/>
        </authorList>
    </citation>
    <scope>NUCLEOTIDE SEQUENCE [LARGE SCALE GENOMIC DNA]</scope>
    <source>
        <strain evidence="2">H2S5</strain>
    </source>
</reference>
<name>A0A6M4WPH8_9ACTN</name>
<keyword evidence="3" id="KW-1185">Reference proteome</keyword>
<dbReference type="Pfam" id="PF09391">
    <property type="entry name" value="DUF2000"/>
    <property type="match status" value="1"/>
</dbReference>